<protein>
    <submittedName>
        <fullName evidence="2">Short-chain dehydrogenase/reductase-like protein</fullName>
    </submittedName>
</protein>
<dbReference type="PANTHER" id="PTHR43157">
    <property type="entry name" value="PHOSPHATIDYLINOSITOL-GLYCAN BIOSYNTHESIS CLASS F PROTEIN-RELATED"/>
    <property type="match status" value="1"/>
</dbReference>
<dbReference type="Gene3D" id="3.40.50.720">
    <property type="entry name" value="NAD(P)-binding Rossmann-like Domain"/>
    <property type="match status" value="1"/>
</dbReference>
<dbReference type="InterPro" id="IPR002347">
    <property type="entry name" value="SDR_fam"/>
</dbReference>
<organism evidence="2 3">
    <name type="scientific">Melanomma pulvis-pyrius CBS 109.77</name>
    <dbReference type="NCBI Taxonomy" id="1314802"/>
    <lineage>
        <taxon>Eukaryota</taxon>
        <taxon>Fungi</taxon>
        <taxon>Dikarya</taxon>
        <taxon>Ascomycota</taxon>
        <taxon>Pezizomycotina</taxon>
        <taxon>Dothideomycetes</taxon>
        <taxon>Pleosporomycetidae</taxon>
        <taxon>Pleosporales</taxon>
        <taxon>Melanommataceae</taxon>
        <taxon>Melanomma</taxon>
    </lineage>
</organism>
<accession>A0A6A6WSY3</accession>
<keyword evidence="1" id="KW-0560">Oxidoreductase</keyword>
<keyword evidence="3" id="KW-1185">Reference proteome</keyword>
<evidence type="ECO:0000313" key="3">
    <source>
        <dbReference type="Proteomes" id="UP000799757"/>
    </source>
</evidence>
<evidence type="ECO:0000256" key="1">
    <source>
        <dbReference type="ARBA" id="ARBA00023002"/>
    </source>
</evidence>
<dbReference type="Pfam" id="PF00106">
    <property type="entry name" value="adh_short"/>
    <property type="match status" value="1"/>
</dbReference>
<gene>
    <name evidence="2" type="ORF">K505DRAFT_258216</name>
</gene>
<dbReference type="InterPro" id="IPR036291">
    <property type="entry name" value="NAD(P)-bd_dom_sf"/>
</dbReference>
<dbReference type="PRINTS" id="PR00081">
    <property type="entry name" value="GDHRDH"/>
</dbReference>
<reference evidence="2" key="1">
    <citation type="journal article" date="2020" name="Stud. Mycol.">
        <title>101 Dothideomycetes genomes: a test case for predicting lifestyles and emergence of pathogens.</title>
        <authorList>
            <person name="Haridas S."/>
            <person name="Albert R."/>
            <person name="Binder M."/>
            <person name="Bloem J."/>
            <person name="Labutti K."/>
            <person name="Salamov A."/>
            <person name="Andreopoulos B."/>
            <person name="Baker S."/>
            <person name="Barry K."/>
            <person name="Bills G."/>
            <person name="Bluhm B."/>
            <person name="Cannon C."/>
            <person name="Castanera R."/>
            <person name="Culley D."/>
            <person name="Daum C."/>
            <person name="Ezra D."/>
            <person name="Gonzalez J."/>
            <person name="Henrissat B."/>
            <person name="Kuo A."/>
            <person name="Liang C."/>
            <person name="Lipzen A."/>
            <person name="Lutzoni F."/>
            <person name="Magnuson J."/>
            <person name="Mondo S."/>
            <person name="Nolan M."/>
            <person name="Ohm R."/>
            <person name="Pangilinan J."/>
            <person name="Park H.-J."/>
            <person name="Ramirez L."/>
            <person name="Alfaro M."/>
            <person name="Sun H."/>
            <person name="Tritt A."/>
            <person name="Yoshinaga Y."/>
            <person name="Zwiers L.-H."/>
            <person name="Turgeon B."/>
            <person name="Goodwin S."/>
            <person name="Spatafora J."/>
            <person name="Crous P."/>
            <person name="Grigoriev I."/>
        </authorList>
    </citation>
    <scope>NUCLEOTIDE SEQUENCE</scope>
    <source>
        <strain evidence="2">CBS 109.77</strain>
    </source>
</reference>
<sequence>MSGGFLGFLKSQFFVNLPKPSLPCTGKTIIVTGSNTGLGKEAARHFTKLGASTVILAVRSVEKGEAAKADIESSTGVKNVVKVWQLDMSSYQSVQDFAAKVDKELPRLDIAVLNAGIATGKFVIAEKDESTITVNVVSTFLLSLLLLPKLKKTAQTFNVRPNLTIVSSEVHFWSKFTEKSAPEGGLFAEMSKDAKMKMSGRYELSKLLEVFTIRAMTDIKSAGQIPVTINTVNPGFCHSELGREGGIGFYLMQLVLARSTEQGSRTLVHAATQGAETHGQYMSDCQITLPAALVLSAEGHVLQRRVWEELSAKLEAIKKGVVGNL</sequence>
<evidence type="ECO:0000313" key="2">
    <source>
        <dbReference type="EMBL" id="KAF2787209.1"/>
    </source>
</evidence>
<dbReference type="OrthoDB" id="542013at2759"/>
<dbReference type="AlphaFoldDB" id="A0A6A6WSY3"/>
<dbReference type="PANTHER" id="PTHR43157:SF31">
    <property type="entry name" value="PHOSPHATIDYLINOSITOL-GLYCAN BIOSYNTHESIS CLASS F PROTEIN"/>
    <property type="match status" value="1"/>
</dbReference>
<dbReference type="EMBL" id="MU002348">
    <property type="protein sequence ID" value="KAF2787209.1"/>
    <property type="molecule type" value="Genomic_DNA"/>
</dbReference>
<dbReference type="Proteomes" id="UP000799757">
    <property type="component" value="Unassembled WGS sequence"/>
</dbReference>
<proteinExistence type="predicted"/>
<dbReference type="SUPFAM" id="SSF51735">
    <property type="entry name" value="NAD(P)-binding Rossmann-fold domains"/>
    <property type="match status" value="1"/>
</dbReference>
<dbReference type="GO" id="GO:0016491">
    <property type="term" value="F:oxidoreductase activity"/>
    <property type="evidence" value="ECO:0007669"/>
    <property type="project" value="UniProtKB-KW"/>
</dbReference>
<name>A0A6A6WSY3_9PLEO</name>